<geneLocation type="plasmid" evidence="1 2">
    <name>pJFP838A</name>
</geneLocation>
<organism evidence="1 2">
    <name type="scientific">Clostridium perfringens</name>
    <dbReference type="NCBI Taxonomy" id="1502"/>
    <lineage>
        <taxon>Bacteria</taxon>
        <taxon>Bacillati</taxon>
        <taxon>Bacillota</taxon>
        <taxon>Clostridia</taxon>
        <taxon>Eubacteriales</taxon>
        <taxon>Clostridiaceae</taxon>
        <taxon>Clostridium</taxon>
    </lineage>
</organism>
<evidence type="ECO:0000313" key="1">
    <source>
        <dbReference type="EMBL" id="AMN31255.1"/>
    </source>
</evidence>
<dbReference type="PATRIC" id="fig|1502.177.peg.3549"/>
<reference evidence="1 2" key="1">
    <citation type="journal article" date="2016" name="PLoS ONE">
        <title>Plasmid Characterization and Chromosome Analysis of Two netF+ Clostridium perfringens Isolates Associated with Foal and Canine Necrotizing Enteritis.</title>
        <authorList>
            <person name="Mehdizadeh Gohari I."/>
            <person name="Kropinski A.M."/>
            <person name="Weese S.J."/>
            <person name="Parreira V.R."/>
            <person name="Whitehead A.E."/>
            <person name="Boerlin P."/>
            <person name="Prescott J.F."/>
        </authorList>
    </citation>
    <scope>NUCLEOTIDE SEQUENCE [LARGE SCALE GENOMIC DNA]</scope>
    <source>
        <strain evidence="1 2">JP838</strain>
        <plasmid evidence="2">Plasmid pJFP838A</plasmid>
    </source>
</reference>
<dbReference type="AlphaFoldDB" id="A0A140GRU6"/>
<keyword evidence="1" id="KW-0614">Plasmid</keyword>
<sequence>MCNLDNKKLINLNKFKSKNNKPNIVNTLLLIQNKTITNFNEYNEILKEDISDYIYIKDFKQEITDNNVILIFEKYCVTISLNSSYRITISYNEKYLKSFFIDLIQNLYRVQYENEKIRDNAPIDEKINILKKYTPGLQDLIKNNSILEVGYEEYLINHIYKSMDYHNANKIQSNLRTLHTQDATFILNIIPLLYYFYLFKYDLIFNSLHIHSNAPNFILNNINRLLKEIENQ</sequence>
<dbReference type="Proteomes" id="UP000070260">
    <property type="component" value="Plasmid pJFP838A"/>
</dbReference>
<dbReference type="EMBL" id="CP013615">
    <property type="protein sequence ID" value="AMN31255.1"/>
    <property type="molecule type" value="Genomic_DNA"/>
</dbReference>
<gene>
    <name evidence="1" type="ORF">JFP838_pA0339</name>
</gene>
<protein>
    <submittedName>
        <fullName evidence="1">Uncharacterized protein</fullName>
    </submittedName>
</protein>
<proteinExistence type="predicted"/>
<name>A0A140GRU6_CLOPF</name>
<dbReference type="RefSeq" id="WP_061429841.1">
    <property type="nucleotide sequence ID" value="NZ_CATNZX010000014.1"/>
</dbReference>
<accession>A0A140GRU6</accession>
<evidence type="ECO:0000313" key="2">
    <source>
        <dbReference type="Proteomes" id="UP000070260"/>
    </source>
</evidence>